<reference evidence="1" key="1">
    <citation type="submission" date="2005-03" db="EMBL/GenBank/DDBJ databases">
        <authorList>
            <person name="Han Z."/>
        </authorList>
    </citation>
    <scope>NUCLEOTIDE SEQUENCE</scope>
</reference>
<protein>
    <submittedName>
        <fullName evidence="1">Uncharacterized protein</fullName>
    </submittedName>
</protein>
<sequence length="84" mass="9292">MTELIPQTKNLQSLLGSISLCLARISFTACGLRFPLITLTLTPAFSKTSPFSRTHEIPPPPARRSHLSTLNLAFRSIFSISLHK</sequence>
<dbReference type="AlphaFoldDB" id="Q5C3Q9"/>
<proteinExistence type="evidence at transcript level"/>
<dbReference type="EMBL" id="AY809827">
    <property type="protein sequence ID" value="AAX25716.1"/>
    <property type="molecule type" value="mRNA"/>
</dbReference>
<organism evidence="1">
    <name type="scientific">Schistosoma japonicum</name>
    <name type="common">Blood fluke</name>
    <dbReference type="NCBI Taxonomy" id="6182"/>
    <lineage>
        <taxon>Eukaryota</taxon>
        <taxon>Metazoa</taxon>
        <taxon>Spiralia</taxon>
        <taxon>Lophotrochozoa</taxon>
        <taxon>Platyhelminthes</taxon>
        <taxon>Trematoda</taxon>
        <taxon>Digenea</taxon>
        <taxon>Strigeidida</taxon>
        <taxon>Schistosomatoidea</taxon>
        <taxon>Schistosomatidae</taxon>
        <taxon>Schistosoma</taxon>
    </lineage>
</organism>
<evidence type="ECO:0000313" key="1">
    <source>
        <dbReference type="EMBL" id="AAX25716.1"/>
    </source>
</evidence>
<name>Q5C3Q9_SCHJA</name>
<accession>Q5C3Q9</accession>
<reference evidence="1" key="2">
    <citation type="journal article" date="2006" name="PLoS Pathog.">
        <title>New perspectives on host-parasite interplay by comparative transcriptomic and proteomic analyses of Schistosoma japonicum.</title>
        <authorList>
            <person name="Liu F."/>
            <person name="Lu J."/>
            <person name="Hu W."/>
            <person name="Wang S.Y."/>
            <person name="Cui S.J."/>
            <person name="Chi M."/>
            <person name="Yan Q."/>
            <person name="Wang X.R."/>
            <person name="Song H.D."/>
            <person name="Xu X.N."/>
            <person name="Wang J.J."/>
            <person name="Zhang X.L."/>
            <person name="Zhang X."/>
            <person name="Wang Z.Q."/>
            <person name="Xue C.L."/>
            <person name="Brindley P.J."/>
            <person name="McManus D.P."/>
            <person name="Yang P.Y."/>
            <person name="Feng Z."/>
            <person name="Chen Z."/>
            <person name="Han Z.G."/>
        </authorList>
    </citation>
    <scope>NUCLEOTIDE SEQUENCE</scope>
</reference>